<dbReference type="RefSeq" id="WP_128270701.1">
    <property type="nucleotide sequence ID" value="NZ_SAUW01000025.1"/>
</dbReference>
<dbReference type="SUPFAM" id="SSF53448">
    <property type="entry name" value="Nucleotide-diphospho-sugar transferases"/>
    <property type="match status" value="1"/>
</dbReference>
<evidence type="ECO:0000313" key="2">
    <source>
        <dbReference type="Proteomes" id="UP000285710"/>
    </source>
</evidence>
<dbReference type="GO" id="GO:0016757">
    <property type="term" value="F:glycosyltransferase activity"/>
    <property type="evidence" value="ECO:0007669"/>
    <property type="project" value="InterPro"/>
</dbReference>
<keyword evidence="2" id="KW-1185">Reference proteome</keyword>
<reference evidence="1 2" key="2">
    <citation type="submission" date="2019-01" db="EMBL/GenBank/DDBJ databases">
        <authorList>
            <person name="Li Y."/>
        </authorList>
    </citation>
    <scope>NUCLEOTIDE SEQUENCE [LARGE SCALE GENOMIC DNA]</scope>
    <source>
        <strain evidence="1 2">2D-5</strain>
    </source>
</reference>
<protein>
    <recommendedName>
        <fullName evidence="3">Glycosyltransferase family 8 protein</fullName>
    </recommendedName>
</protein>
<sequence>MNAIYLVTDDRLADVAGVQAQRLAEQWQCDVHIFVERRDPAKAVREFHHGDRIHYHYEELGGLVPEGLPEDRKWPRIVYMRLFAPSLLPQYDRLLYLDADILSLRAEPAVWNVDLPAGIGAVSDIATLESAPYDLKGVSREKWLAAVGVKSGRYLNSGMLLIDTAKWLKIDFAAELRRYFAAYPEAARYDQDFLAHLFDGRWTELSPRLNYQAYVMELGLTRAVAPVFVHFCRTQKPWYGDSRGWRAPTDPSYTEIYQEMFRTAGLNPDDYTRPNKVNALRRARYRLRLWLRRFGVISGRERRDIETWRKRSDSFLHFMQKGLATGQFADEGRKRLDAPRCAPVFDGRFAVGVENRPDLREQVKEEASRV</sequence>
<gene>
    <name evidence="1" type="ORF">D2T33_17925</name>
</gene>
<proteinExistence type="predicted"/>
<dbReference type="InterPro" id="IPR002495">
    <property type="entry name" value="Glyco_trans_8"/>
</dbReference>
<evidence type="ECO:0000313" key="1">
    <source>
        <dbReference type="EMBL" id="RWR06775.1"/>
    </source>
</evidence>
<dbReference type="Pfam" id="PF01501">
    <property type="entry name" value="Glyco_transf_8"/>
    <property type="match status" value="1"/>
</dbReference>
<evidence type="ECO:0008006" key="3">
    <source>
        <dbReference type="Google" id="ProtNLM"/>
    </source>
</evidence>
<dbReference type="Gene3D" id="3.90.550.10">
    <property type="entry name" value="Spore Coat Polysaccharide Biosynthesis Protein SpsA, Chain A"/>
    <property type="match status" value="1"/>
</dbReference>
<name>A0A443IM89_9RHOB</name>
<dbReference type="Proteomes" id="UP000285710">
    <property type="component" value="Unassembled WGS sequence"/>
</dbReference>
<accession>A0A443IM89</accession>
<organism evidence="1 2">
    <name type="scientific">Paenirhodobacter populi</name>
    <dbReference type="NCBI Taxonomy" id="2306993"/>
    <lineage>
        <taxon>Bacteria</taxon>
        <taxon>Pseudomonadati</taxon>
        <taxon>Pseudomonadota</taxon>
        <taxon>Alphaproteobacteria</taxon>
        <taxon>Rhodobacterales</taxon>
        <taxon>Rhodobacter group</taxon>
        <taxon>Paenirhodobacter</taxon>
    </lineage>
</organism>
<comment type="caution">
    <text evidence="1">The sequence shown here is derived from an EMBL/GenBank/DDBJ whole genome shotgun (WGS) entry which is preliminary data.</text>
</comment>
<dbReference type="AlphaFoldDB" id="A0A443IM89"/>
<dbReference type="EMBL" id="SAUW01000025">
    <property type="protein sequence ID" value="RWR06775.1"/>
    <property type="molecule type" value="Genomic_DNA"/>
</dbReference>
<reference evidence="1 2" key="1">
    <citation type="submission" date="2019-01" db="EMBL/GenBank/DDBJ databases">
        <title>Sinorhodobacter populi sp. nov. isolated from the symptomatic bark tissue of Populus euramericana canker.</title>
        <authorList>
            <person name="Xu G."/>
        </authorList>
    </citation>
    <scope>NUCLEOTIDE SEQUENCE [LARGE SCALE GENOMIC DNA]</scope>
    <source>
        <strain evidence="1 2">2D-5</strain>
    </source>
</reference>
<dbReference type="InterPro" id="IPR029044">
    <property type="entry name" value="Nucleotide-diphossugar_trans"/>
</dbReference>